<sequence length="788" mass="90081">MPTHKRLGSQSLQGLRRLRRIANRPGNKNVAVQAGDENSSANDFDEDRSRDSDGEYELGEEDEEAEHDDDDDDDDEEEEEEGEEEDKIRTLKKDVKDKASERVVTIIPYEKLRPLDGVEYADYKVHRNTLLYLKDLKANNRRAWFKNHQKEFRRALKDWESFIETLTPKIIAFDSTIPELPPHDVIFRIYRDLRFSKDQRPYKSHFSAAFSRTGRRRPYACYYIHLEPGSSYVGGGLWAPEPPTIQLLRESIDERPHVWRQVLSSDPFRGMFLPKAKGGVEGALTAFAEVNKEGALKTKPKGYAIDHRDIQLLNLRNYHVVKKVDDAIFTAEDGQETIINIISVLQPFVTFLNSIIMPDYDESLKGLLAALPDSALSRRGCGRVCLRCLRKGLICSSAPRLTMWQYETPLFSSQVEATINRRLLQYWLERVSQMLVIDPGDNPYSFPALEYITKSSALVHIIQSISAQHEQYFPTQAPIIALKERGKALASFRKELERVETTPRASLLTAMLLALSHGVDPDMTDFGKEHLFAARILVNRMLQDTSALSEPDCLPRLCFGMYLYADMCSAFLVDPDEQQQSNSLEFAIAVQRMGLWHHPMYGSCTELLFILANVGRYCRQVIHSQRRNPSQEAILEQQLYKWSACSAMPALDLLYEALRKHGLIFLYRITGWNASFTNPALKESSLEAVIHNYAIEAVQGLLQIPITSNYLNFQSLPLLTAGSELGESESGLRDQVRQRFRAVYSLNRLPANLHALQLLEELWAAHDSGKSCFWVRYMLQKGWRLLLG</sequence>
<gene>
    <name evidence="2" type="ORF">CNMCM6805_005581</name>
</gene>
<protein>
    <submittedName>
        <fullName evidence="2">Uncharacterized protein</fullName>
    </submittedName>
</protein>
<reference evidence="2" key="2">
    <citation type="submission" date="2020-04" db="EMBL/GenBank/DDBJ databases">
        <authorList>
            <person name="Santos R.A.C."/>
            <person name="Steenwyk J.L."/>
            <person name="Rivero-Menendez O."/>
            <person name="Mead M.E."/>
            <person name="Silva L.P."/>
            <person name="Bastos R.W."/>
            <person name="Alastruey-Izquierdo A."/>
            <person name="Goldman G.H."/>
            <person name="Rokas A."/>
        </authorList>
    </citation>
    <scope>NUCLEOTIDE SEQUENCE</scope>
    <source>
        <strain evidence="2">CNM-CM6805</strain>
    </source>
</reference>
<dbReference type="InterPro" id="IPR021858">
    <property type="entry name" value="Fun_TF"/>
</dbReference>
<dbReference type="Pfam" id="PF09365">
    <property type="entry name" value="DUF2461"/>
    <property type="match status" value="1"/>
</dbReference>
<dbReference type="Proteomes" id="UP000653565">
    <property type="component" value="Unassembled WGS sequence"/>
</dbReference>
<dbReference type="AlphaFoldDB" id="A0A8H4M2J8"/>
<dbReference type="InterPro" id="IPR012808">
    <property type="entry name" value="CHP02453"/>
</dbReference>
<dbReference type="PANTHER" id="PTHR36452">
    <property type="entry name" value="CHROMOSOME 12, WHOLE GENOME SHOTGUN SEQUENCE"/>
    <property type="match status" value="1"/>
</dbReference>
<feature type="region of interest" description="Disordered" evidence="1">
    <location>
        <begin position="1"/>
        <end position="92"/>
    </location>
</feature>
<feature type="compositionally biased region" description="Acidic residues" evidence="1">
    <location>
        <begin position="54"/>
        <end position="85"/>
    </location>
</feature>
<name>A0A8H4M2J8_9EURO</name>
<keyword evidence="3" id="KW-1185">Reference proteome</keyword>
<dbReference type="NCBIfam" id="TIGR02453">
    <property type="entry name" value="TIGR02453 family protein"/>
    <property type="match status" value="1"/>
</dbReference>
<evidence type="ECO:0000313" key="2">
    <source>
        <dbReference type="EMBL" id="KAF4225959.1"/>
    </source>
</evidence>
<dbReference type="Pfam" id="PF11951">
    <property type="entry name" value="Fungal_trans_2"/>
    <property type="match status" value="1"/>
</dbReference>
<dbReference type="EMBL" id="JAAAPX010000300">
    <property type="protein sequence ID" value="KAF4225959.1"/>
    <property type="molecule type" value="Genomic_DNA"/>
</dbReference>
<evidence type="ECO:0000256" key="1">
    <source>
        <dbReference type="SAM" id="MobiDB-lite"/>
    </source>
</evidence>
<comment type="caution">
    <text evidence="2">The sequence shown here is derived from an EMBL/GenBank/DDBJ whole genome shotgun (WGS) entry which is preliminary data.</text>
</comment>
<dbReference type="PANTHER" id="PTHR36452:SF1">
    <property type="entry name" value="DUF2461 DOMAIN-CONTAINING PROTEIN"/>
    <property type="match status" value="1"/>
</dbReference>
<proteinExistence type="predicted"/>
<evidence type="ECO:0000313" key="3">
    <source>
        <dbReference type="Proteomes" id="UP000653565"/>
    </source>
</evidence>
<reference evidence="2" key="1">
    <citation type="journal article" date="2020" name="bioRxiv">
        <title>Genomic and phenotypic heterogeneity of clinical isolates of the human pathogens Aspergillus fumigatus, Aspergillus lentulus and Aspergillus fumigatiaffinis.</title>
        <authorList>
            <person name="dos Santos R.A.C."/>
            <person name="Steenwyk J.L."/>
            <person name="Rivero-Menendez O."/>
            <person name="Mead M.E."/>
            <person name="Silva L.P."/>
            <person name="Bastos R.W."/>
            <person name="Alastruey-Izquierdo A."/>
            <person name="Goldman G.H."/>
            <person name="Rokas A."/>
        </authorList>
    </citation>
    <scope>NUCLEOTIDE SEQUENCE</scope>
    <source>
        <strain evidence="2">CNM-CM6805</strain>
    </source>
</reference>
<accession>A0A8H4M2J8</accession>
<organism evidence="2 3">
    <name type="scientific">Aspergillus fumigatiaffinis</name>
    <dbReference type="NCBI Taxonomy" id="340414"/>
    <lineage>
        <taxon>Eukaryota</taxon>
        <taxon>Fungi</taxon>
        <taxon>Dikarya</taxon>
        <taxon>Ascomycota</taxon>
        <taxon>Pezizomycotina</taxon>
        <taxon>Eurotiomycetes</taxon>
        <taxon>Eurotiomycetidae</taxon>
        <taxon>Eurotiales</taxon>
        <taxon>Aspergillaceae</taxon>
        <taxon>Aspergillus</taxon>
        <taxon>Aspergillus subgen. Fumigati</taxon>
    </lineage>
</organism>